<protein>
    <submittedName>
        <fullName evidence="1">Uncharacterized protein</fullName>
    </submittedName>
</protein>
<evidence type="ECO:0000313" key="1">
    <source>
        <dbReference type="EMBL" id="KAF5912663.1"/>
    </source>
</evidence>
<proteinExistence type="predicted"/>
<dbReference type="AlphaFoldDB" id="A0A7J7EAF4"/>
<keyword evidence="2" id="KW-1185">Reference proteome</keyword>
<accession>A0A7J7EAF4</accession>
<comment type="caution">
    <text evidence="1">The sequence shown here is derived from an EMBL/GenBank/DDBJ whole genome shotgun (WGS) entry which is preliminary data.</text>
</comment>
<dbReference type="EMBL" id="JACDTQ010003801">
    <property type="protein sequence ID" value="KAF5912663.1"/>
    <property type="molecule type" value="Genomic_DNA"/>
</dbReference>
<organism evidence="1 2">
    <name type="scientific">Diceros bicornis minor</name>
    <name type="common">South-central black rhinoceros</name>
    <dbReference type="NCBI Taxonomy" id="77932"/>
    <lineage>
        <taxon>Eukaryota</taxon>
        <taxon>Metazoa</taxon>
        <taxon>Chordata</taxon>
        <taxon>Craniata</taxon>
        <taxon>Vertebrata</taxon>
        <taxon>Euteleostomi</taxon>
        <taxon>Mammalia</taxon>
        <taxon>Eutheria</taxon>
        <taxon>Laurasiatheria</taxon>
        <taxon>Perissodactyla</taxon>
        <taxon>Rhinocerotidae</taxon>
        <taxon>Diceros</taxon>
    </lineage>
</organism>
<dbReference type="Proteomes" id="UP000551758">
    <property type="component" value="Unassembled WGS sequence"/>
</dbReference>
<evidence type="ECO:0000313" key="2">
    <source>
        <dbReference type="Proteomes" id="UP000551758"/>
    </source>
</evidence>
<name>A0A7J7EAF4_DICBM</name>
<sequence length="157" mass="16405">MAPAVPYAPAGSTSANFKPAFNTDAMDPTPPSQGVIFQTRHPVAALPQPTCPPVYLQSVSRQTAISNILFDPGISSQPTFGACDGRQPNDSFLVGKLAAPAQAITWEPCGHSMASAVGGASTIPACTRTSSSTFTPSTRGPPVRIQVVRWERTTPIP</sequence>
<reference evidence="1 2" key="1">
    <citation type="journal article" date="2020" name="Mol. Biol. Evol.">
        <title>Interspecific Gene Flow and the Evolution of Specialization in Black and White Rhinoceros.</title>
        <authorList>
            <person name="Moodley Y."/>
            <person name="Westbury M.V."/>
            <person name="Russo I.M."/>
            <person name="Gopalakrishnan S."/>
            <person name="Rakotoarivelo A."/>
            <person name="Olsen R.A."/>
            <person name="Prost S."/>
            <person name="Tunstall T."/>
            <person name="Ryder O.A."/>
            <person name="Dalen L."/>
            <person name="Bruford M.W."/>
        </authorList>
    </citation>
    <scope>NUCLEOTIDE SEQUENCE [LARGE SCALE GENOMIC DNA]</scope>
    <source>
        <strain evidence="1">SBR-YM</strain>
        <tissue evidence="1">Skin</tissue>
    </source>
</reference>
<gene>
    <name evidence="1" type="ORF">HPG69_007652</name>
</gene>